<dbReference type="RefSeq" id="XP_008608915.1">
    <property type="nucleotide sequence ID" value="XM_008610693.1"/>
</dbReference>
<dbReference type="Proteomes" id="UP000030762">
    <property type="component" value="Unassembled WGS sequence"/>
</dbReference>
<dbReference type="GO" id="GO:0051260">
    <property type="term" value="P:protein homooligomerization"/>
    <property type="evidence" value="ECO:0007669"/>
    <property type="project" value="InterPro"/>
</dbReference>
<dbReference type="CDD" id="cd18316">
    <property type="entry name" value="BTB_POZ_KCTD-like"/>
    <property type="match status" value="1"/>
</dbReference>
<protein>
    <recommendedName>
        <fullName evidence="2">BTB domain-containing protein</fullName>
    </recommendedName>
</protein>
<dbReference type="InParanoid" id="T0QTR3"/>
<gene>
    <name evidence="3" type="ORF">SDRG_04999</name>
</gene>
<feature type="non-terminal residue" evidence="3">
    <location>
        <position position="1"/>
    </location>
</feature>
<keyword evidence="1" id="KW-0175">Coiled coil</keyword>
<dbReference type="Pfam" id="PF02214">
    <property type="entry name" value="BTB_2"/>
    <property type="match status" value="1"/>
</dbReference>
<dbReference type="Gene3D" id="3.30.710.10">
    <property type="entry name" value="Potassium Channel Kv1.1, Chain A"/>
    <property type="match status" value="1"/>
</dbReference>
<dbReference type="eggNOG" id="KOG2714">
    <property type="taxonomic scope" value="Eukaryota"/>
</dbReference>
<dbReference type="PANTHER" id="PTHR14499:SF136">
    <property type="entry name" value="GH08630P"/>
    <property type="match status" value="1"/>
</dbReference>
<dbReference type="OrthoDB" id="2414723at2759"/>
<dbReference type="GeneID" id="19945726"/>
<name>T0QTR3_SAPDV</name>
<reference evidence="3 4" key="1">
    <citation type="submission" date="2012-04" db="EMBL/GenBank/DDBJ databases">
        <title>The Genome Sequence of Saprolegnia declina VS20.</title>
        <authorList>
            <consortium name="The Broad Institute Genome Sequencing Platform"/>
            <person name="Russ C."/>
            <person name="Nusbaum C."/>
            <person name="Tyler B."/>
            <person name="van West P."/>
            <person name="Dieguez-Uribeondo J."/>
            <person name="de Bruijn I."/>
            <person name="Tripathy S."/>
            <person name="Jiang R."/>
            <person name="Young S.K."/>
            <person name="Zeng Q."/>
            <person name="Gargeya S."/>
            <person name="Fitzgerald M."/>
            <person name="Haas B."/>
            <person name="Abouelleil A."/>
            <person name="Alvarado L."/>
            <person name="Arachchi H.M."/>
            <person name="Berlin A."/>
            <person name="Chapman S.B."/>
            <person name="Goldberg J."/>
            <person name="Griggs A."/>
            <person name="Gujja S."/>
            <person name="Hansen M."/>
            <person name="Howarth C."/>
            <person name="Imamovic A."/>
            <person name="Larimer J."/>
            <person name="McCowen C."/>
            <person name="Montmayeur A."/>
            <person name="Murphy C."/>
            <person name="Neiman D."/>
            <person name="Pearson M."/>
            <person name="Priest M."/>
            <person name="Roberts A."/>
            <person name="Saif S."/>
            <person name="Shea T."/>
            <person name="Sisk P."/>
            <person name="Sykes S."/>
            <person name="Wortman J."/>
            <person name="Nusbaum C."/>
            <person name="Birren B."/>
        </authorList>
    </citation>
    <scope>NUCLEOTIDE SEQUENCE [LARGE SCALE GENOMIC DNA]</scope>
    <source>
        <strain evidence="3 4">VS20</strain>
    </source>
</reference>
<dbReference type="PANTHER" id="PTHR14499">
    <property type="entry name" value="POTASSIUM CHANNEL TETRAMERIZATION DOMAIN-CONTAINING"/>
    <property type="match status" value="1"/>
</dbReference>
<dbReference type="EMBL" id="JH767144">
    <property type="protein sequence ID" value="EQC37395.1"/>
    <property type="molecule type" value="Genomic_DNA"/>
</dbReference>
<keyword evidence="4" id="KW-1185">Reference proteome</keyword>
<dbReference type="AlphaFoldDB" id="T0QTR3"/>
<feature type="coiled-coil region" evidence="1">
    <location>
        <begin position="57"/>
        <end position="91"/>
    </location>
</feature>
<dbReference type="InterPro" id="IPR003131">
    <property type="entry name" value="T1-type_BTB"/>
</dbReference>
<sequence>MVDSPTLHDRCAALQASVAALDETTSDALCKLVDELSAIASDVATKEEALRLHEAALREREARLDAKLELLAELKADNHRHETDADTAVDQLPTHAKTITLNVGGTLFTTARETLLRIPGSYFDAMLSCDHWLPNEKGEYFLDLDASTFARVIKYLRTGTLNLSGLSNTDEDELREMLDYLQIEWPLPAPSAPPVPVETPRLQWDPLHCTETITLENDFMVANTKAVRANGMVLASMPATTFGVLVRLGSNVEVGFLPLHKFACVQDPRKTPPGWFFRCTNGTVRSHTEPREIPVIAAKLMNLIFLQVTWHKDQERISFAVDGVPLAAGLHNVPKDVALYPCLRFDSSWATVKLLPV</sequence>
<dbReference type="VEuPathDB" id="FungiDB:SDRG_04999"/>
<evidence type="ECO:0000256" key="1">
    <source>
        <dbReference type="SAM" id="Coils"/>
    </source>
</evidence>
<dbReference type="PROSITE" id="PS50097">
    <property type="entry name" value="BTB"/>
    <property type="match status" value="1"/>
</dbReference>
<evidence type="ECO:0000259" key="2">
    <source>
        <dbReference type="PROSITE" id="PS50097"/>
    </source>
</evidence>
<dbReference type="OMA" id="ENDFMVA"/>
<dbReference type="InterPro" id="IPR011333">
    <property type="entry name" value="SKP1/BTB/POZ_sf"/>
</dbReference>
<organism evidence="3 4">
    <name type="scientific">Saprolegnia diclina (strain VS20)</name>
    <dbReference type="NCBI Taxonomy" id="1156394"/>
    <lineage>
        <taxon>Eukaryota</taxon>
        <taxon>Sar</taxon>
        <taxon>Stramenopiles</taxon>
        <taxon>Oomycota</taxon>
        <taxon>Saprolegniomycetes</taxon>
        <taxon>Saprolegniales</taxon>
        <taxon>Saprolegniaceae</taxon>
        <taxon>Saprolegnia</taxon>
    </lineage>
</organism>
<dbReference type="InterPro" id="IPR000210">
    <property type="entry name" value="BTB/POZ_dom"/>
</dbReference>
<dbReference type="SUPFAM" id="SSF54695">
    <property type="entry name" value="POZ domain"/>
    <property type="match status" value="1"/>
</dbReference>
<evidence type="ECO:0000313" key="3">
    <source>
        <dbReference type="EMBL" id="EQC37395.1"/>
    </source>
</evidence>
<proteinExistence type="predicted"/>
<accession>T0QTR3</accession>
<feature type="domain" description="BTB" evidence="2">
    <location>
        <begin position="97"/>
        <end position="165"/>
    </location>
</feature>
<evidence type="ECO:0000313" key="4">
    <source>
        <dbReference type="Proteomes" id="UP000030762"/>
    </source>
</evidence>